<dbReference type="InterPro" id="IPR050445">
    <property type="entry name" value="Bact_polysacc_biosynth/exp"/>
</dbReference>
<sequence>MGPIQSVEEFLSLLRRRRLLIAAVVLFGAIVSFMVGVTRPKTYETGAVIQVESPVIDGQEQNAGAQSARVLQVIEQRLTTRENLAAMIERHNLFGGDAAGLPLDKQISALRASITFQSIASAAQQNFGAPTTVSALMITTRLDDPEKAARVANDLAQSVLDMSVARQTNRAMDTVRFFQAEEARVSQEIVALEAEIASFKNANPAAQAGTVATTDRAALDSDLRRLTQDLLAVQGERSALEGKDRLRETDRRRIDELKVQEGVLQSQQVALQAQRAALEQQAAQAPEVERQLSAYARQLQQLQSQYDLISARKAEADTALRLEEENHAEHFSLLERAIAPAYATGGGGRKIALAGAVSSVILGIALAFLMDLLNPVLRSARQMERELDIRPVITLPVLNLHPAASDPWITRMWHRLRRYQLRSS</sequence>
<evidence type="ECO:0000256" key="6">
    <source>
        <dbReference type="SAM" id="Coils"/>
    </source>
</evidence>
<evidence type="ECO:0000256" key="1">
    <source>
        <dbReference type="ARBA" id="ARBA00004651"/>
    </source>
</evidence>
<comment type="caution">
    <text evidence="9">The sequence shown here is derived from an EMBL/GenBank/DDBJ whole genome shotgun (WGS) entry which is preliminary data.</text>
</comment>
<dbReference type="Pfam" id="PF02706">
    <property type="entry name" value="Wzz"/>
    <property type="match status" value="1"/>
</dbReference>
<dbReference type="RefSeq" id="WP_119134233.1">
    <property type="nucleotide sequence ID" value="NZ_QXXQ01000003.1"/>
</dbReference>
<feature type="coiled-coil region" evidence="6">
    <location>
        <begin position="175"/>
        <end position="202"/>
    </location>
</feature>
<evidence type="ECO:0000313" key="9">
    <source>
        <dbReference type="EMBL" id="RID92559.1"/>
    </source>
</evidence>
<feature type="transmembrane region" description="Helical" evidence="7">
    <location>
        <begin position="19"/>
        <end position="37"/>
    </location>
</feature>
<accession>A0A398BP86</accession>
<keyword evidence="10" id="KW-1185">Reference proteome</keyword>
<keyword evidence="4 7" id="KW-1133">Transmembrane helix</keyword>
<keyword evidence="3 7" id="KW-0812">Transmembrane</keyword>
<dbReference type="Proteomes" id="UP000266649">
    <property type="component" value="Unassembled WGS sequence"/>
</dbReference>
<keyword evidence="2" id="KW-1003">Cell membrane</keyword>
<dbReference type="InterPro" id="IPR003856">
    <property type="entry name" value="LPS_length_determ_N"/>
</dbReference>
<organism evidence="9 10">
    <name type="scientific">Gemmobacter lutimaris</name>
    <dbReference type="NCBI Taxonomy" id="2306023"/>
    <lineage>
        <taxon>Bacteria</taxon>
        <taxon>Pseudomonadati</taxon>
        <taxon>Pseudomonadota</taxon>
        <taxon>Alphaproteobacteria</taxon>
        <taxon>Rhodobacterales</taxon>
        <taxon>Paracoccaceae</taxon>
        <taxon>Gemmobacter</taxon>
    </lineage>
</organism>
<reference evidence="9 10" key="1">
    <citation type="submission" date="2018-09" db="EMBL/GenBank/DDBJ databases">
        <title>Gemmobacter lutimaris sp. nov., a marine bacterium isolated from tidal flat.</title>
        <authorList>
            <person name="Lee D.W."/>
            <person name="Yoo Y."/>
            <person name="Kim J.-J."/>
            <person name="Kim B.S."/>
        </authorList>
    </citation>
    <scope>NUCLEOTIDE SEQUENCE [LARGE SCALE GENOMIC DNA]</scope>
    <source>
        <strain evidence="9 10">YJ-T1-11</strain>
    </source>
</reference>
<evidence type="ECO:0000259" key="8">
    <source>
        <dbReference type="Pfam" id="PF02706"/>
    </source>
</evidence>
<dbReference type="PANTHER" id="PTHR32309">
    <property type="entry name" value="TYROSINE-PROTEIN KINASE"/>
    <property type="match status" value="1"/>
</dbReference>
<dbReference type="GO" id="GO:0005886">
    <property type="term" value="C:plasma membrane"/>
    <property type="evidence" value="ECO:0007669"/>
    <property type="project" value="UniProtKB-SubCell"/>
</dbReference>
<dbReference type="AlphaFoldDB" id="A0A398BP86"/>
<dbReference type="OrthoDB" id="7642308at2"/>
<evidence type="ECO:0000256" key="7">
    <source>
        <dbReference type="SAM" id="Phobius"/>
    </source>
</evidence>
<keyword evidence="5 7" id="KW-0472">Membrane</keyword>
<gene>
    <name evidence="9" type="ORF">D2N39_07955</name>
</gene>
<evidence type="ECO:0000313" key="10">
    <source>
        <dbReference type="Proteomes" id="UP000266649"/>
    </source>
</evidence>
<evidence type="ECO:0000256" key="3">
    <source>
        <dbReference type="ARBA" id="ARBA00022692"/>
    </source>
</evidence>
<protein>
    <recommendedName>
        <fullName evidence="8">Polysaccharide chain length determinant N-terminal domain-containing protein</fullName>
    </recommendedName>
</protein>
<comment type="subcellular location">
    <subcellularLocation>
        <location evidence="1">Cell membrane</location>
        <topology evidence="1">Multi-pass membrane protein</topology>
    </subcellularLocation>
</comment>
<evidence type="ECO:0000256" key="5">
    <source>
        <dbReference type="ARBA" id="ARBA00023136"/>
    </source>
</evidence>
<dbReference type="EMBL" id="QXXQ01000003">
    <property type="protein sequence ID" value="RID92559.1"/>
    <property type="molecule type" value="Genomic_DNA"/>
</dbReference>
<proteinExistence type="predicted"/>
<dbReference type="PANTHER" id="PTHR32309:SF31">
    <property type="entry name" value="CAPSULAR EXOPOLYSACCHARIDE FAMILY"/>
    <property type="match status" value="1"/>
</dbReference>
<feature type="domain" description="Polysaccharide chain length determinant N-terminal" evidence="8">
    <location>
        <begin position="9"/>
        <end position="87"/>
    </location>
</feature>
<keyword evidence="6" id="KW-0175">Coiled coil</keyword>
<name>A0A398BP86_9RHOB</name>
<evidence type="ECO:0000256" key="4">
    <source>
        <dbReference type="ARBA" id="ARBA00022989"/>
    </source>
</evidence>
<feature type="transmembrane region" description="Helical" evidence="7">
    <location>
        <begin position="351"/>
        <end position="373"/>
    </location>
</feature>
<feature type="coiled-coil region" evidence="6">
    <location>
        <begin position="271"/>
        <end position="312"/>
    </location>
</feature>
<evidence type="ECO:0000256" key="2">
    <source>
        <dbReference type="ARBA" id="ARBA00022475"/>
    </source>
</evidence>